<organism evidence="7 8">
    <name type="scientific">Peromyscus maniculatus bairdii</name>
    <name type="common">Prairie deer mouse</name>
    <dbReference type="NCBI Taxonomy" id="230844"/>
    <lineage>
        <taxon>Eukaryota</taxon>
        <taxon>Metazoa</taxon>
        <taxon>Chordata</taxon>
        <taxon>Craniata</taxon>
        <taxon>Vertebrata</taxon>
        <taxon>Euteleostomi</taxon>
        <taxon>Mammalia</taxon>
        <taxon>Eutheria</taxon>
        <taxon>Euarchontoglires</taxon>
        <taxon>Glires</taxon>
        <taxon>Rodentia</taxon>
        <taxon>Myomorpha</taxon>
        <taxon>Muroidea</taxon>
        <taxon>Cricetidae</taxon>
        <taxon>Neotominae</taxon>
        <taxon>Peromyscus</taxon>
    </lineage>
</organism>
<evidence type="ECO:0000256" key="3">
    <source>
        <dbReference type="ARBA" id="ARBA00023130"/>
    </source>
</evidence>
<dbReference type="Gene3D" id="2.60.40.10">
    <property type="entry name" value="Immunoglobulins"/>
    <property type="match status" value="1"/>
</dbReference>
<keyword evidence="4" id="KW-0393">Immunoglobulin domain</keyword>
<dbReference type="Proteomes" id="UP000694547">
    <property type="component" value="Chromosome 3"/>
</dbReference>
<keyword evidence="2" id="KW-0391">Immunity</keyword>
<evidence type="ECO:0000313" key="7">
    <source>
        <dbReference type="Ensembl" id="ENSPEMP00000033776.1"/>
    </source>
</evidence>
<evidence type="ECO:0000256" key="1">
    <source>
        <dbReference type="ARBA" id="ARBA00022729"/>
    </source>
</evidence>
<reference evidence="7" key="2">
    <citation type="submission" date="2025-08" db="UniProtKB">
        <authorList>
            <consortium name="Ensembl"/>
        </authorList>
    </citation>
    <scope>IDENTIFICATION</scope>
</reference>
<dbReference type="PANTHER" id="PTHR23268:SF82">
    <property type="entry name" value="NON-FUNCTIONAL T CELL RECEPTOR BETA VARIABLE 23-1-RELATED"/>
    <property type="match status" value="1"/>
</dbReference>
<dbReference type="Pfam" id="PF07686">
    <property type="entry name" value="V-set"/>
    <property type="match status" value="1"/>
</dbReference>
<dbReference type="PANTHER" id="PTHR23268">
    <property type="entry name" value="T-CELL RECEPTOR BETA CHAIN"/>
    <property type="match status" value="1"/>
</dbReference>
<proteinExistence type="predicted"/>
<reference evidence="7 8" key="1">
    <citation type="submission" date="2018-10" db="EMBL/GenBank/DDBJ databases">
        <title>Improved assembly of the deer mouse Peromyscus maniculatus genome.</title>
        <authorList>
            <person name="Lassance J.-M."/>
            <person name="Hoekstra H.E."/>
        </authorList>
    </citation>
    <scope>NUCLEOTIDE SEQUENCE [LARGE SCALE GENOMIC DNA]</scope>
</reference>
<reference evidence="7" key="3">
    <citation type="submission" date="2025-09" db="UniProtKB">
        <authorList>
            <consortium name="Ensembl"/>
        </authorList>
    </citation>
    <scope>IDENTIFICATION</scope>
</reference>
<protein>
    <submittedName>
        <fullName evidence="7">T cell receptor beta, variable 26</fullName>
    </submittedName>
</protein>
<dbReference type="AlphaFoldDB" id="A0A8C8UMC3"/>
<evidence type="ECO:0000313" key="8">
    <source>
        <dbReference type="Proteomes" id="UP000694547"/>
    </source>
</evidence>
<dbReference type="InterPro" id="IPR013106">
    <property type="entry name" value="Ig_V-set"/>
</dbReference>
<name>A0A8C8UMC3_PERMB</name>
<evidence type="ECO:0000256" key="2">
    <source>
        <dbReference type="ARBA" id="ARBA00022859"/>
    </source>
</evidence>
<feature type="chain" id="PRO_5034738369" evidence="5">
    <location>
        <begin position="22"/>
        <end position="161"/>
    </location>
</feature>
<dbReference type="InterPro" id="IPR036179">
    <property type="entry name" value="Ig-like_dom_sf"/>
</dbReference>
<dbReference type="GO" id="GO:0002250">
    <property type="term" value="P:adaptive immune response"/>
    <property type="evidence" value="ECO:0007669"/>
    <property type="project" value="UniProtKB-KW"/>
</dbReference>
<keyword evidence="3" id="KW-1064">Adaptive immunity</keyword>
<dbReference type="Ensembl" id="ENSPEMT00000035003.1">
    <property type="protein sequence ID" value="ENSPEMP00000033776.1"/>
    <property type="gene ID" value="ENSPEMG00000026214.1"/>
</dbReference>
<evidence type="ECO:0000256" key="5">
    <source>
        <dbReference type="SAM" id="SignalP"/>
    </source>
</evidence>
<dbReference type="GO" id="GO:0001772">
    <property type="term" value="C:immunological synapse"/>
    <property type="evidence" value="ECO:0007669"/>
    <property type="project" value="Ensembl"/>
</dbReference>
<dbReference type="InterPro" id="IPR050413">
    <property type="entry name" value="TCR_beta_variable"/>
</dbReference>
<dbReference type="GO" id="GO:0007166">
    <property type="term" value="P:cell surface receptor signaling pathway"/>
    <property type="evidence" value="ECO:0007669"/>
    <property type="project" value="TreeGrafter"/>
</dbReference>
<sequence length="161" mass="18098">MATRLLCYTALCLLGTGSFNAKVIQTPRFLVKEKERKAKMSCYPEKGHAVVFWYQQNKNNAFTFLISFQNQEVLQQTDMVKKRFLAECPSNSPCSLEIQSSEAGDSALYLCASSLSTVLKCAIPSEHKPLLEPTQEAGAALGWKEVTEMNWKQCQSQQISY</sequence>
<dbReference type="GeneTree" id="ENSGT00940000155819"/>
<feature type="domain" description="Immunoglobulin V-set" evidence="6">
    <location>
        <begin position="25"/>
        <end position="113"/>
    </location>
</feature>
<evidence type="ECO:0000256" key="4">
    <source>
        <dbReference type="ARBA" id="ARBA00023319"/>
    </source>
</evidence>
<feature type="signal peptide" evidence="5">
    <location>
        <begin position="1"/>
        <end position="21"/>
    </location>
</feature>
<accession>A0A8C8UMC3</accession>
<keyword evidence="1 5" id="KW-0732">Signal</keyword>
<dbReference type="InterPro" id="IPR013783">
    <property type="entry name" value="Ig-like_fold"/>
</dbReference>
<keyword evidence="8" id="KW-1185">Reference proteome</keyword>
<evidence type="ECO:0000259" key="6">
    <source>
        <dbReference type="Pfam" id="PF07686"/>
    </source>
</evidence>
<dbReference type="SUPFAM" id="SSF48726">
    <property type="entry name" value="Immunoglobulin"/>
    <property type="match status" value="1"/>
</dbReference>